<dbReference type="KEGG" id="ibu:IB211_00381"/>
<dbReference type="SUPFAM" id="SSF55874">
    <property type="entry name" value="ATPase domain of HSP90 chaperone/DNA topoisomerase II/histidine kinase"/>
    <property type="match status" value="1"/>
</dbReference>
<evidence type="ECO:0000259" key="9">
    <source>
        <dbReference type="PROSITE" id="PS50109"/>
    </source>
</evidence>
<dbReference type="GO" id="GO:0004673">
    <property type="term" value="F:protein histidine kinase activity"/>
    <property type="evidence" value="ECO:0007669"/>
    <property type="project" value="UniProtKB-EC"/>
</dbReference>
<protein>
    <recommendedName>
        <fullName evidence="3">histidine kinase</fullName>
        <ecNumber evidence="3">2.7.13.3</ecNumber>
    </recommendedName>
</protein>
<dbReference type="SMART" id="SM00387">
    <property type="entry name" value="HATPase_c"/>
    <property type="match status" value="1"/>
</dbReference>
<keyword evidence="12" id="KW-1185">Reference proteome</keyword>
<gene>
    <name evidence="11" type="ORF">C7373_101357</name>
    <name evidence="10" type="ORF">IB211_00381</name>
</gene>
<evidence type="ECO:0000313" key="10">
    <source>
        <dbReference type="EMBL" id="ALP92776.1"/>
    </source>
</evidence>
<dbReference type="GO" id="GO:0030295">
    <property type="term" value="F:protein kinase activator activity"/>
    <property type="evidence" value="ECO:0007669"/>
    <property type="project" value="TreeGrafter"/>
</dbReference>
<evidence type="ECO:0000256" key="5">
    <source>
        <dbReference type="ARBA" id="ARBA00022741"/>
    </source>
</evidence>
<keyword evidence="7" id="KW-0067">ATP-binding</keyword>
<dbReference type="STRING" id="1297617.IB211_00381"/>
<dbReference type="Gene3D" id="3.30.565.10">
    <property type="entry name" value="Histidine kinase-like ATPase, C-terminal domain"/>
    <property type="match status" value="1"/>
</dbReference>
<evidence type="ECO:0000256" key="4">
    <source>
        <dbReference type="ARBA" id="ARBA00022679"/>
    </source>
</evidence>
<dbReference type="GO" id="GO:0005524">
    <property type="term" value="F:ATP binding"/>
    <property type="evidence" value="ECO:0007669"/>
    <property type="project" value="UniProtKB-KW"/>
</dbReference>
<proteinExistence type="predicted"/>
<dbReference type="OrthoDB" id="1849816at2"/>
<dbReference type="eggNOG" id="COG5002">
    <property type="taxonomic scope" value="Bacteria"/>
</dbReference>
<reference evidence="11 13" key="3">
    <citation type="submission" date="2018-04" db="EMBL/GenBank/DDBJ databases">
        <title>Genomic Encyclopedia of Type Strains, Phase IV (KMG-IV): sequencing the most valuable type-strain genomes for metagenomic binning, comparative biology and taxonomic classification.</title>
        <authorList>
            <person name="Goeker M."/>
        </authorList>
    </citation>
    <scope>NUCLEOTIDE SEQUENCE [LARGE SCALE GENOMIC DNA]</scope>
    <source>
        <strain evidence="11 13">DSM 26588</strain>
    </source>
</reference>
<dbReference type="GO" id="GO:0007234">
    <property type="term" value="P:osmosensory signaling via phosphorelay pathway"/>
    <property type="evidence" value="ECO:0007669"/>
    <property type="project" value="TreeGrafter"/>
</dbReference>
<evidence type="ECO:0000256" key="6">
    <source>
        <dbReference type="ARBA" id="ARBA00022777"/>
    </source>
</evidence>
<keyword evidence="8" id="KW-0902">Two-component regulatory system</keyword>
<evidence type="ECO:0000256" key="7">
    <source>
        <dbReference type="ARBA" id="ARBA00022840"/>
    </source>
</evidence>
<evidence type="ECO:0000313" key="12">
    <source>
        <dbReference type="Proteomes" id="UP000064844"/>
    </source>
</evidence>
<dbReference type="Proteomes" id="UP000064844">
    <property type="component" value="Chromosome"/>
</dbReference>
<dbReference type="CDD" id="cd00075">
    <property type="entry name" value="HATPase"/>
    <property type="match status" value="1"/>
</dbReference>
<keyword evidence="4" id="KW-0808">Transferase</keyword>
<dbReference type="PRINTS" id="PR00344">
    <property type="entry name" value="BCTRLSENSOR"/>
</dbReference>
<evidence type="ECO:0000313" key="13">
    <source>
        <dbReference type="Proteomes" id="UP000245778"/>
    </source>
</evidence>
<organism evidence="10 12">
    <name type="scientific">Intestinimonas butyriciproducens</name>
    <dbReference type="NCBI Taxonomy" id="1297617"/>
    <lineage>
        <taxon>Bacteria</taxon>
        <taxon>Bacillati</taxon>
        <taxon>Bacillota</taxon>
        <taxon>Clostridia</taxon>
        <taxon>Eubacteriales</taxon>
        <taxon>Intestinimonas</taxon>
    </lineage>
</organism>
<dbReference type="EC" id="2.7.13.3" evidence="3"/>
<dbReference type="Pfam" id="PF02518">
    <property type="entry name" value="HATPase_c"/>
    <property type="match status" value="1"/>
</dbReference>
<feature type="domain" description="Histidine kinase" evidence="9">
    <location>
        <begin position="102"/>
        <end position="317"/>
    </location>
</feature>
<accession>A0A0S2W092</accession>
<reference evidence="10 12" key="1">
    <citation type="journal article" date="2015" name="Nat. Commun.">
        <title>Production of butyrate from lysine and the Amadori product fructoselysine by a human gut commensal.</title>
        <authorList>
            <person name="Bui T.P."/>
            <person name="Ritari J."/>
            <person name="Boeren S."/>
            <person name="de Waard P."/>
            <person name="Plugge C.M."/>
            <person name="de Vos W.M."/>
        </authorList>
    </citation>
    <scope>NUCLEOTIDE SEQUENCE [LARGE SCALE GENOMIC DNA]</scope>
    <source>
        <strain evidence="10 12">AF211</strain>
    </source>
</reference>
<evidence type="ECO:0000256" key="3">
    <source>
        <dbReference type="ARBA" id="ARBA00012438"/>
    </source>
</evidence>
<evidence type="ECO:0000256" key="2">
    <source>
        <dbReference type="ARBA" id="ARBA00004370"/>
    </source>
</evidence>
<dbReference type="EMBL" id="CP011307">
    <property type="protein sequence ID" value="ALP92776.1"/>
    <property type="molecule type" value="Genomic_DNA"/>
</dbReference>
<comment type="catalytic activity">
    <reaction evidence="1">
        <text>ATP + protein L-histidine = ADP + protein N-phospho-L-histidine.</text>
        <dbReference type="EC" id="2.7.13.3"/>
    </reaction>
</comment>
<reference evidence="12" key="2">
    <citation type="submission" date="2015-04" db="EMBL/GenBank/DDBJ databases">
        <title>A butyrogenic pathway from the amino acid lysine in a human gut commensal.</title>
        <authorList>
            <person name="de Vos W.M."/>
            <person name="Bui N.T.P."/>
            <person name="Plugge C.M."/>
            <person name="Ritari J."/>
        </authorList>
    </citation>
    <scope>NUCLEOTIDE SEQUENCE [LARGE SCALE GENOMIC DNA]</scope>
    <source>
        <strain evidence="12">AF211</strain>
    </source>
</reference>
<evidence type="ECO:0000313" key="11">
    <source>
        <dbReference type="EMBL" id="PVY59843.1"/>
    </source>
</evidence>
<keyword evidence="5" id="KW-0547">Nucleotide-binding</keyword>
<evidence type="ECO:0000256" key="8">
    <source>
        <dbReference type="ARBA" id="ARBA00023012"/>
    </source>
</evidence>
<dbReference type="InterPro" id="IPR003594">
    <property type="entry name" value="HATPase_dom"/>
</dbReference>
<dbReference type="InterPro" id="IPR005467">
    <property type="entry name" value="His_kinase_dom"/>
</dbReference>
<dbReference type="Proteomes" id="UP000245778">
    <property type="component" value="Unassembled WGS sequence"/>
</dbReference>
<dbReference type="AlphaFoldDB" id="A0A0S2W092"/>
<dbReference type="GO" id="GO:0000156">
    <property type="term" value="F:phosphorelay response regulator activity"/>
    <property type="evidence" value="ECO:0007669"/>
    <property type="project" value="TreeGrafter"/>
</dbReference>
<dbReference type="PROSITE" id="PS50109">
    <property type="entry name" value="HIS_KIN"/>
    <property type="match status" value="1"/>
</dbReference>
<dbReference type="EMBL" id="QEKK01000001">
    <property type="protein sequence ID" value="PVY59843.1"/>
    <property type="molecule type" value="Genomic_DNA"/>
</dbReference>
<dbReference type="PANTHER" id="PTHR42878:SF7">
    <property type="entry name" value="SENSOR HISTIDINE KINASE GLRK"/>
    <property type="match status" value="1"/>
</dbReference>
<name>A0A0S2W092_9FIRM</name>
<dbReference type="PANTHER" id="PTHR42878">
    <property type="entry name" value="TWO-COMPONENT HISTIDINE KINASE"/>
    <property type="match status" value="1"/>
</dbReference>
<evidence type="ECO:0000256" key="1">
    <source>
        <dbReference type="ARBA" id="ARBA00000085"/>
    </source>
</evidence>
<dbReference type="InterPro" id="IPR050351">
    <property type="entry name" value="BphY/WalK/GraS-like"/>
</dbReference>
<dbReference type="InterPro" id="IPR036890">
    <property type="entry name" value="HATPase_C_sf"/>
</dbReference>
<dbReference type="InterPro" id="IPR004358">
    <property type="entry name" value="Sig_transdc_His_kin-like_C"/>
</dbReference>
<keyword evidence="6 10" id="KW-0418">Kinase</keyword>
<comment type="subcellular location">
    <subcellularLocation>
        <location evidence="2">Membrane</location>
    </subcellularLocation>
</comment>
<sequence length="357" mass="38360">MSTMELDPAQLFDGFPEPVLLLEEGTVRYRNPAAGRVFPGLREGDRAPEELAVPADAEFPIVCTGRVGARSFRMSVQGVGREGLLAVLRPEHEAAAGPGLEKLALRLRQETAGLAASLQRLEPAGGESDQKKREKYLAAANQGLYRLLRLADHLEFADARDQDLYRPAPLDMAGFCRELFREVESVCAMSGYRFSYETELVTLLTVGDEALLRRLVLSLVSNAMKAAGAGGALGARLAKRRGRAVLTVWDRGKGLEAEDLARLFGGEARGVSMDPGEGLGLGLEAVRRIARLHGGFLMMEGRPEEGLRAVVSLPVQPPEAGVGLRSPAGEYAGGFSPVLVELSDVLSARVFAPEDVN</sequence>